<dbReference type="RefSeq" id="WP_268048673.1">
    <property type="nucleotide sequence ID" value="NZ_JAPQES010000001.1"/>
</dbReference>
<keyword evidence="3" id="KW-1185">Reference proteome</keyword>
<feature type="domain" description="Putative component of 'biosynthetic module'" evidence="1">
    <location>
        <begin position="568"/>
        <end position="789"/>
    </location>
</feature>
<name>A0ABT4CM22_9CLOT</name>
<sequence length="816" mass="95963">MVNIRKFINSSLQNSNNIFNDILIPLNKRTGFMNGPSPILPVYFYRCMGIKENEEEYYDELYKLEEKLSKLNNLYLKFISNIPFKNNSKLVEKIQMAWSRNSLEPFDNTKIETLIKILKGNGSISNIDSALLNSSIEESFHQILELYLKKEPNLNLTKVKNFTLKLITWINDFIPSLIQNFNLKVSSNSEIINPKVIYYGDIKKHEVYFLIFLSRLGCDVLYINSPSDCDFSLIDKEGHYSKILNLPKKINLNIPQPQIKTSVKTFNVSNYMNSISSSLKTSNDIFKDFSCSLNKRSGFIGKPMPIIPVYFYRYIGIKEKQDEYYNDLYKLDKKLESLGDLYLKITNDLHIDINTELINKTNNVWKAIPNFNKNEKDILLSLLVEAEAFPDLREEIINSSIIKSFSSILEIYLNTQSIINTAKIKNFSLKILMWIYKFIPNLFKKFDYLKNSTGEIYSPKILYYGDIKKHEAYFLLFLSKIGCDVLYINSYNDQVFDAIDKNQVHSKLITLPNTLPLKEFPLEEIIIRQETTAFKASSEISNVIYNEEDGLYKPWQFEQYKTHPLTLKTTYDELKILWKEEARMRPDFKIENGTVYLPNLFAKISGVHNDLNMYWREFAELKEAENLLFIPQIPYTKVTYSRYDLYSLEYCFDKNGLVDKESLFKNQLYKFSYLKTSLQNTIIDKINQLLKLSFFKDSLNTEFRLKILMTILTMDKKILELIQKFDYPFKIPKILVYDNNESIFSDEDFILLAFLNLIGFDIVIFTPTGYNNIEQKIYEKYFDTHKLEDIKFNLEIPNLNSIHKNKSDSFWSKLFK</sequence>
<comment type="caution">
    <text evidence="2">The sequence shown here is derived from an EMBL/GenBank/DDBJ whole genome shotgun (WGS) entry which is preliminary data.</text>
</comment>
<evidence type="ECO:0000313" key="2">
    <source>
        <dbReference type="EMBL" id="MCY6370102.1"/>
    </source>
</evidence>
<evidence type="ECO:0000313" key="3">
    <source>
        <dbReference type="Proteomes" id="UP001079657"/>
    </source>
</evidence>
<dbReference type="Proteomes" id="UP001079657">
    <property type="component" value="Unassembled WGS sequence"/>
</dbReference>
<dbReference type="EMBL" id="JAPQES010000001">
    <property type="protein sequence ID" value="MCY6370102.1"/>
    <property type="molecule type" value="Genomic_DNA"/>
</dbReference>
<accession>A0ABT4CM22</accession>
<proteinExistence type="predicted"/>
<reference evidence="2" key="1">
    <citation type="submission" date="2022-12" db="EMBL/GenBank/DDBJ databases">
        <authorList>
            <person name="Wang J."/>
        </authorList>
    </citation>
    <scope>NUCLEOTIDE SEQUENCE</scope>
    <source>
        <strain evidence="2">HY-42-06</strain>
    </source>
</reference>
<dbReference type="InterPro" id="IPR025647">
    <property type="entry name" value="YceG_bac"/>
</dbReference>
<feature type="domain" description="Putative component of 'biosynthetic module'" evidence="1">
    <location>
        <begin position="280"/>
        <end position="545"/>
    </location>
</feature>
<gene>
    <name evidence="2" type="ORF">OXH55_05605</name>
</gene>
<feature type="domain" description="Putative component of 'biosynthetic module'" evidence="1">
    <location>
        <begin position="14"/>
        <end position="252"/>
    </location>
</feature>
<evidence type="ECO:0000259" key="1">
    <source>
        <dbReference type="Pfam" id="PF14266"/>
    </source>
</evidence>
<dbReference type="Pfam" id="PF14266">
    <property type="entry name" value="YceG_bac"/>
    <property type="match status" value="3"/>
</dbReference>
<protein>
    <recommendedName>
        <fullName evidence="1">Putative component of 'biosynthetic module' domain-containing protein</fullName>
    </recommendedName>
</protein>
<organism evidence="2 3">
    <name type="scientific">Clostridium ganghwense</name>
    <dbReference type="NCBI Taxonomy" id="312089"/>
    <lineage>
        <taxon>Bacteria</taxon>
        <taxon>Bacillati</taxon>
        <taxon>Bacillota</taxon>
        <taxon>Clostridia</taxon>
        <taxon>Eubacteriales</taxon>
        <taxon>Clostridiaceae</taxon>
        <taxon>Clostridium</taxon>
    </lineage>
</organism>